<feature type="domain" description="EngC GTPase" evidence="12">
    <location>
        <begin position="114"/>
        <end position="260"/>
    </location>
</feature>
<dbReference type="GO" id="GO:0019843">
    <property type="term" value="F:rRNA binding"/>
    <property type="evidence" value="ECO:0007669"/>
    <property type="project" value="UniProtKB-KW"/>
</dbReference>
<feature type="binding site" evidence="10">
    <location>
        <begin position="204"/>
        <end position="212"/>
    </location>
    <ligand>
        <name>GTP</name>
        <dbReference type="ChEBI" id="CHEBI:37565"/>
    </ligand>
</feature>
<dbReference type="NCBIfam" id="TIGR00157">
    <property type="entry name" value="ribosome small subunit-dependent GTPase A"/>
    <property type="match status" value="1"/>
</dbReference>
<evidence type="ECO:0000256" key="10">
    <source>
        <dbReference type="HAMAP-Rule" id="MF_01820"/>
    </source>
</evidence>
<feature type="binding site" evidence="10">
    <location>
        <position position="292"/>
    </location>
    <ligand>
        <name>Zn(2+)</name>
        <dbReference type="ChEBI" id="CHEBI:29105"/>
    </ligand>
</feature>
<dbReference type="GO" id="GO:0005525">
    <property type="term" value="F:GTP binding"/>
    <property type="evidence" value="ECO:0007669"/>
    <property type="project" value="UniProtKB-UniRule"/>
</dbReference>
<reference evidence="14" key="1">
    <citation type="submission" date="2020-02" db="EMBL/GenBank/DDBJ databases">
        <authorList>
            <person name="Meier V. D."/>
        </authorList>
    </citation>
    <scope>NUCLEOTIDE SEQUENCE</scope>
    <source>
        <strain evidence="14">AVDCRST_MAG76</strain>
    </source>
</reference>
<dbReference type="HAMAP" id="MF_01820">
    <property type="entry name" value="GTPase_RsgA"/>
    <property type="match status" value="1"/>
</dbReference>
<gene>
    <name evidence="10" type="primary">rsgA</name>
    <name evidence="14" type="ORF">AVDCRST_MAG76-1491</name>
</gene>
<organism evidence="14">
    <name type="scientific">uncultured Acidimicrobiales bacterium</name>
    <dbReference type="NCBI Taxonomy" id="310071"/>
    <lineage>
        <taxon>Bacteria</taxon>
        <taxon>Bacillati</taxon>
        <taxon>Actinomycetota</taxon>
        <taxon>Acidimicrobiia</taxon>
        <taxon>Acidimicrobiales</taxon>
        <taxon>environmental samples</taxon>
    </lineage>
</organism>
<keyword evidence="9 10" id="KW-0342">GTP-binding</keyword>
<dbReference type="PROSITE" id="PS51721">
    <property type="entry name" value="G_CP"/>
    <property type="match status" value="1"/>
</dbReference>
<keyword evidence="2 10" id="KW-0690">Ribosome biogenesis</keyword>
<dbReference type="SUPFAM" id="SSF52540">
    <property type="entry name" value="P-loop containing nucleoside triphosphate hydrolases"/>
    <property type="match status" value="1"/>
</dbReference>
<dbReference type="GO" id="GO:0003924">
    <property type="term" value="F:GTPase activity"/>
    <property type="evidence" value="ECO:0007669"/>
    <property type="project" value="UniProtKB-UniRule"/>
</dbReference>
<evidence type="ECO:0000256" key="11">
    <source>
        <dbReference type="SAM" id="MobiDB-lite"/>
    </source>
</evidence>
<dbReference type="InterPro" id="IPR030378">
    <property type="entry name" value="G_CP_dom"/>
</dbReference>
<dbReference type="InterPro" id="IPR010914">
    <property type="entry name" value="RsgA_GTPase_dom"/>
</dbReference>
<evidence type="ECO:0000256" key="1">
    <source>
        <dbReference type="ARBA" id="ARBA00022490"/>
    </source>
</evidence>
<comment type="subcellular location">
    <subcellularLocation>
        <location evidence="10">Cytoplasm</location>
    </subcellularLocation>
</comment>
<keyword evidence="3 10" id="KW-0479">Metal-binding</keyword>
<dbReference type="InterPro" id="IPR027417">
    <property type="entry name" value="P-loop_NTPase"/>
</dbReference>
<sequence length="354" mass="36688">MPGAGRSVASATTTTPDDPLADLGWGPDLDAALPIGLAPARVVRSDRGWVTALGRFGEVRLRFDPLHPLSPTPTTGDWVASAPGDDLVAAILPRRTALVRAGAHDEATPQVLAADVDLVGVCVPLSSPPRAGRIQRYVTLGWASGATPLLVLTKADGALGPQAASEVAAMAPGVEVVVVSARDGRGIDDLRARLRGGRTMVLVGPSGVGKSTLVNALVGRDAMATGAVRESDAKGRHTTSTRELVLVPGGGVLLDTPGLRALVPWDDGDGLARAFPDIAPLLGTCRFSDCQHRGQPGCALEAAVAAGQLASGRLEGWQRLHDDLSRIEAETETRLRTSRSRPGRSGRSGRGGRR</sequence>
<keyword evidence="5 10" id="KW-0547">Nucleotide-binding</keyword>
<feature type="binding site" evidence="10">
    <location>
        <begin position="153"/>
        <end position="156"/>
    </location>
    <ligand>
        <name>GTP</name>
        <dbReference type="ChEBI" id="CHEBI:37565"/>
    </ligand>
</feature>
<dbReference type="InterPro" id="IPR004881">
    <property type="entry name" value="Ribosome_biogen_GTPase_RsgA"/>
</dbReference>
<feature type="binding site" evidence="10">
    <location>
        <position position="290"/>
    </location>
    <ligand>
        <name>Zn(2+)</name>
        <dbReference type="ChEBI" id="CHEBI:29105"/>
    </ligand>
</feature>
<evidence type="ECO:0000256" key="6">
    <source>
        <dbReference type="ARBA" id="ARBA00022801"/>
    </source>
</evidence>
<keyword evidence="1 10" id="KW-0963">Cytoplasm</keyword>
<comment type="similarity">
    <text evidence="10">Belongs to the TRAFAC class YlqF/YawG GTPase family. RsgA subfamily.</text>
</comment>
<evidence type="ECO:0000256" key="3">
    <source>
        <dbReference type="ARBA" id="ARBA00022723"/>
    </source>
</evidence>
<evidence type="ECO:0000259" key="12">
    <source>
        <dbReference type="PROSITE" id="PS50936"/>
    </source>
</evidence>
<comment type="subunit">
    <text evidence="10">Monomer. Associates with 30S ribosomal subunit, binds 16S rRNA.</text>
</comment>
<keyword evidence="8 10" id="KW-0694">RNA-binding</keyword>
<keyword evidence="7 10" id="KW-0862">Zinc</keyword>
<evidence type="ECO:0000259" key="13">
    <source>
        <dbReference type="PROSITE" id="PS51721"/>
    </source>
</evidence>
<keyword evidence="6 10" id="KW-0378">Hydrolase</keyword>
<keyword evidence="4 10" id="KW-0699">rRNA-binding</keyword>
<feature type="binding site" evidence="10">
    <location>
        <position position="285"/>
    </location>
    <ligand>
        <name>Zn(2+)</name>
        <dbReference type="ChEBI" id="CHEBI:29105"/>
    </ligand>
</feature>
<dbReference type="Pfam" id="PF03193">
    <property type="entry name" value="RsgA_GTPase"/>
    <property type="match status" value="1"/>
</dbReference>
<dbReference type="PANTHER" id="PTHR32120">
    <property type="entry name" value="SMALL RIBOSOMAL SUBUNIT BIOGENESIS GTPASE RSGA"/>
    <property type="match status" value="1"/>
</dbReference>
<evidence type="ECO:0000256" key="9">
    <source>
        <dbReference type="ARBA" id="ARBA00023134"/>
    </source>
</evidence>
<dbReference type="PANTHER" id="PTHR32120:SF10">
    <property type="entry name" value="SMALL RIBOSOMAL SUBUNIT BIOGENESIS GTPASE RSGA"/>
    <property type="match status" value="1"/>
</dbReference>
<name>A0A6J4HWZ7_9ACTN</name>
<comment type="function">
    <text evidence="10">One of several proteins that assist in the late maturation steps of the functional core of the 30S ribosomal subunit. Helps release RbfA from mature subunits. May play a role in the assembly of ribosomal proteins into the subunit. Circularly permuted GTPase that catalyzes slow GTP hydrolysis, GTPase activity is stimulated by the 30S ribosomal subunit.</text>
</comment>
<proteinExistence type="inferred from homology"/>
<evidence type="ECO:0000256" key="5">
    <source>
        <dbReference type="ARBA" id="ARBA00022741"/>
    </source>
</evidence>
<feature type="domain" description="CP-type G" evidence="13">
    <location>
        <begin position="104"/>
        <end position="262"/>
    </location>
</feature>
<evidence type="ECO:0000256" key="7">
    <source>
        <dbReference type="ARBA" id="ARBA00022833"/>
    </source>
</evidence>
<feature type="region of interest" description="Disordered" evidence="11">
    <location>
        <begin position="328"/>
        <end position="354"/>
    </location>
</feature>
<comment type="cofactor">
    <cofactor evidence="10">
        <name>Zn(2+)</name>
        <dbReference type="ChEBI" id="CHEBI:29105"/>
    </cofactor>
    <text evidence="10">Binds 1 zinc ion per subunit.</text>
</comment>
<dbReference type="EC" id="3.6.1.-" evidence="10"/>
<evidence type="ECO:0000256" key="8">
    <source>
        <dbReference type="ARBA" id="ARBA00022884"/>
    </source>
</evidence>
<dbReference type="GO" id="GO:0005737">
    <property type="term" value="C:cytoplasm"/>
    <property type="evidence" value="ECO:0007669"/>
    <property type="project" value="UniProtKB-SubCell"/>
</dbReference>
<dbReference type="AlphaFoldDB" id="A0A6J4HWZ7"/>
<evidence type="ECO:0000313" key="14">
    <source>
        <dbReference type="EMBL" id="CAA9235577.1"/>
    </source>
</evidence>
<feature type="binding site" evidence="10">
    <location>
        <position position="298"/>
    </location>
    <ligand>
        <name>Zn(2+)</name>
        <dbReference type="ChEBI" id="CHEBI:29105"/>
    </ligand>
</feature>
<dbReference type="Gene3D" id="3.40.50.300">
    <property type="entry name" value="P-loop containing nucleotide triphosphate hydrolases"/>
    <property type="match status" value="1"/>
</dbReference>
<dbReference type="Gene3D" id="1.10.40.50">
    <property type="entry name" value="Probable gtpase engc, domain 3"/>
    <property type="match status" value="1"/>
</dbReference>
<evidence type="ECO:0000256" key="2">
    <source>
        <dbReference type="ARBA" id="ARBA00022517"/>
    </source>
</evidence>
<accession>A0A6J4HWZ7</accession>
<dbReference type="GO" id="GO:0046872">
    <property type="term" value="F:metal ion binding"/>
    <property type="evidence" value="ECO:0007669"/>
    <property type="project" value="UniProtKB-KW"/>
</dbReference>
<evidence type="ECO:0000256" key="4">
    <source>
        <dbReference type="ARBA" id="ARBA00022730"/>
    </source>
</evidence>
<feature type="region of interest" description="Disordered" evidence="11">
    <location>
        <begin position="1"/>
        <end position="23"/>
    </location>
</feature>
<dbReference type="EMBL" id="CADCSZ010000088">
    <property type="protein sequence ID" value="CAA9235577.1"/>
    <property type="molecule type" value="Genomic_DNA"/>
</dbReference>
<protein>
    <recommendedName>
        <fullName evidence="10">Small ribosomal subunit biogenesis GTPase RsgA</fullName>
        <ecNumber evidence="10">3.6.1.-</ecNumber>
    </recommendedName>
</protein>
<dbReference type="PROSITE" id="PS50936">
    <property type="entry name" value="ENGC_GTPASE"/>
    <property type="match status" value="1"/>
</dbReference>
<feature type="compositionally biased region" description="Low complexity" evidence="11">
    <location>
        <begin position="11"/>
        <end position="23"/>
    </location>
</feature>
<dbReference type="CDD" id="cd01854">
    <property type="entry name" value="YjeQ_EngC"/>
    <property type="match status" value="1"/>
</dbReference>
<dbReference type="GO" id="GO:0042274">
    <property type="term" value="P:ribosomal small subunit biogenesis"/>
    <property type="evidence" value="ECO:0007669"/>
    <property type="project" value="UniProtKB-UniRule"/>
</dbReference>